<dbReference type="AlphaFoldDB" id="A0A0G4IBF2"/>
<organism evidence="5">
    <name type="scientific">Chromera velia CCMP2878</name>
    <dbReference type="NCBI Taxonomy" id="1169474"/>
    <lineage>
        <taxon>Eukaryota</taxon>
        <taxon>Sar</taxon>
        <taxon>Alveolata</taxon>
        <taxon>Colpodellida</taxon>
        <taxon>Chromeraceae</taxon>
        <taxon>Chromera</taxon>
    </lineage>
</organism>
<dbReference type="GO" id="GO:0019346">
    <property type="term" value="P:transsulfuration"/>
    <property type="evidence" value="ECO:0007669"/>
    <property type="project" value="InterPro"/>
</dbReference>
<sequence>MDESNVFCLKKGKKFYSRSWSRDRGFLEDQVLQLYRVAAGGYKAAIFSSGMNAIWTVMASHLLPYAAEASSIIVYGSELYCDVPRTVKLLCDMNPGRVEAEAVDVRDSNALRRLFTRCGKNIRIFHFEACTNPSGQMMDWDLIPELRRLAPQCKFVCDNTWLSGGSGFNPLLLGADLVVESLTKHLSGGECIGGMALGKEEVMKPVISYVVIMGLFIPADRCRTFAKAVARCRERVARTSQTALKVAQKLEADPRVGRVMFPLLPSHPTHSINVRVLESCTGPGSVWFFVPVQKQEAVKILERREKAPLEYKTSFGGPNSSLDPWPKALPEHAYDMPQESSAAAGGGSRKGTWLRLSTGYCEAESVTLQAVDEMLEQLLGPAPAAVGVSQSGDRKGITQTATPAVQGSTSNSGGGVSTGAAASVGAESVHGGASQAQGSSRVPNQKVRRWG</sequence>
<comment type="similarity">
    <text evidence="3">Belongs to the trans-sulfuration enzymes family.</text>
</comment>
<dbReference type="GO" id="GO:0016846">
    <property type="term" value="F:carbon-sulfur lyase activity"/>
    <property type="evidence" value="ECO:0007669"/>
    <property type="project" value="TreeGrafter"/>
</dbReference>
<dbReference type="GO" id="GO:0005737">
    <property type="term" value="C:cytoplasm"/>
    <property type="evidence" value="ECO:0007669"/>
    <property type="project" value="TreeGrafter"/>
</dbReference>
<dbReference type="Gene3D" id="3.40.640.10">
    <property type="entry name" value="Type I PLP-dependent aspartate aminotransferase-like (Major domain)"/>
    <property type="match status" value="1"/>
</dbReference>
<dbReference type="PANTHER" id="PTHR11808">
    <property type="entry name" value="TRANS-SULFURATION ENZYME FAMILY MEMBER"/>
    <property type="match status" value="1"/>
</dbReference>
<keyword evidence="2 3" id="KW-0663">Pyridoxal phosphate</keyword>
<proteinExistence type="inferred from homology"/>
<protein>
    <submittedName>
        <fullName evidence="5">Uncharacterized protein</fullName>
    </submittedName>
</protein>
<dbReference type="SUPFAM" id="SSF53383">
    <property type="entry name" value="PLP-dependent transferases"/>
    <property type="match status" value="1"/>
</dbReference>
<evidence type="ECO:0000256" key="4">
    <source>
        <dbReference type="SAM" id="MobiDB-lite"/>
    </source>
</evidence>
<evidence type="ECO:0000256" key="2">
    <source>
        <dbReference type="ARBA" id="ARBA00022898"/>
    </source>
</evidence>
<gene>
    <name evidence="5" type="ORF">Cvel_12737</name>
</gene>
<dbReference type="Gene3D" id="3.90.1150.10">
    <property type="entry name" value="Aspartate Aminotransferase, domain 1"/>
    <property type="match status" value="1"/>
</dbReference>
<feature type="compositionally biased region" description="Low complexity" evidence="4">
    <location>
        <begin position="418"/>
        <end position="434"/>
    </location>
</feature>
<feature type="region of interest" description="Disordered" evidence="4">
    <location>
        <begin position="312"/>
        <end position="331"/>
    </location>
</feature>
<comment type="cofactor">
    <cofactor evidence="1 3">
        <name>pyridoxal 5'-phosphate</name>
        <dbReference type="ChEBI" id="CHEBI:597326"/>
    </cofactor>
</comment>
<evidence type="ECO:0000256" key="1">
    <source>
        <dbReference type="ARBA" id="ARBA00001933"/>
    </source>
</evidence>
<dbReference type="GO" id="GO:0030170">
    <property type="term" value="F:pyridoxal phosphate binding"/>
    <property type="evidence" value="ECO:0007669"/>
    <property type="project" value="InterPro"/>
</dbReference>
<dbReference type="Pfam" id="PF01053">
    <property type="entry name" value="Cys_Met_Meta_PP"/>
    <property type="match status" value="1"/>
</dbReference>
<evidence type="ECO:0000313" key="5">
    <source>
        <dbReference type="EMBL" id="CEM54382.1"/>
    </source>
</evidence>
<evidence type="ECO:0000256" key="3">
    <source>
        <dbReference type="RuleBase" id="RU362118"/>
    </source>
</evidence>
<dbReference type="PANTHER" id="PTHR11808:SF86">
    <property type="entry name" value="METHIONINE GAMMA-LYASE"/>
    <property type="match status" value="1"/>
</dbReference>
<dbReference type="PhylomeDB" id="A0A0G4IBF2"/>
<feature type="region of interest" description="Disordered" evidence="4">
    <location>
        <begin position="386"/>
        <end position="451"/>
    </location>
</feature>
<dbReference type="VEuPathDB" id="CryptoDB:Cvel_12737"/>
<dbReference type="InterPro" id="IPR015421">
    <property type="entry name" value="PyrdxlP-dep_Trfase_major"/>
</dbReference>
<accession>A0A0G4IBF2</accession>
<dbReference type="InterPro" id="IPR000277">
    <property type="entry name" value="Cys/Met-Metab_PyrdxlP-dep_enz"/>
</dbReference>
<dbReference type="InterPro" id="IPR015424">
    <property type="entry name" value="PyrdxlP-dep_Trfase"/>
</dbReference>
<dbReference type="EMBL" id="CDMZ01005783">
    <property type="protein sequence ID" value="CEM54382.1"/>
    <property type="molecule type" value="Genomic_DNA"/>
</dbReference>
<reference evidence="5" key="1">
    <citation type="submission" date="2014-11" db="EMBL/GenBank/DDBJ databases">
        <authorList>
            <person name="Otto D Thomas"/>
            <person name="Naeem Raeece"/>
        </authorList>
    </citation>
    <scope>NUCLEOTIDE SEQUENCE</scope>
</reference>
<dbReference type="InterPro" id="IPR015422">
    <property type="entry name" value="PyrdxlP-dep_Trfase_small"/>
</dbReference>
<name>A0A0G4IBF2_9ALVE</name>
<feature type="compositionally biased region" description="Polar residues" evidence="4">
    <location>
        <begin position="397"/>
        <end position="406"/>
    </location>
</feature>